<feature type="compositionally biased region" description="Polar residues" evidence="2">
    <location>
        <begin position="278"/>
        <end position="293"/>
    </location>
</feature>
<gene>
    <name evidence="5" type="primary">RvY_12386-1</name>
    <name evidence="5" type="synonym">RvY_12386.1</name>
    <name evidence="5" type="ORF">RvY_12386</name>
</gene>
<feature type="region of interest" description="Disordered" evidence="2">
    <location>
        <begin position="152"/>
        <end position="179"/>
    </location>
</feature>
<dbReference type="AlphaFoldDB" id="A0A1D1VJC3"/>
<dbReference type="PROSITE" id="PS00018">
    <property type="entry name" value="EF_HAND_1"/>
    <property type="match status" value="1"/>
</dbReference>
<feature type="compositionally biased region" description="Basic and acidic residues" evidence="2">
    <location>
        <begin position="600"/>
        <end position="619"/>
    </location>
</feature>
<dbReference type="GO" id="GO:0006897">
    <property type="term" value="P:endocytosis"/>
    <property type="evidence" value="ECO:0007669"/>
    <property type="project" value="TreeGrafter"/>
</dbReference>
<feature type="compositionally biased region" description="Low complexity" evidence="2">
    <location>
        <begin position="452"/>
        <end position="469"/>
    </location>
</feature>
<dbReference type="GO" id="GO:0005509">
    <property type="term" value="F:calcium ion binding"/>
    <property type="evidence" value="ECO:0007669"/>
    <property type="project" value="InterPro"/>
</dbReference>
<feature type="compositionally biased region" description="Acidic residues" evidence="2">
    <location>
        <begin position="96"/>
        <end position="114"/>
    </location>
</feature>
<feature type="domain" description="EH" evidence="3">
    <location>
        <begin position="184"/>
        <end position="273"/>
    </location>
</feature>
<keyword evidence="1" id="KW-0106">Calcium</keyword>
<dbReference type="Gene3D" id="1.10.238.10">
    <property type="entry name" value="EF-hand"/>
    <property type="match status" value="1"/>
</dbReference>
<evidence type="ECO:0000313" key="5">
    <source>
        <dbReference type="EMBL" id="GAV01725.1"/>
    </source>
</evidence>
<dbReference type="OrthoDB" id="10045710at2759"/>
<feature type="compositionally biased region" description="Polar residues" evidence="2">
    <location>
        <begin position="24"/>
        <end position="45"/>
    </location>
</feature>
<dbReference type="GO" id="GO:0005886">
    <property type="term" value="C:plasma membrane"/>
    <property type="evidence" value="ECO:0007669"/>
    <property type="project" value="TreeGrafter"/>
</dbReference>
<dbReference type="PROSITE" id="PS50031">
    <property type="entry name" value="EH"/>
    <property type="match status" value="1"/>
</dbReference>
<dbReference type="InterPro" id="IPR002048">
    <property type="entry name" value="EF_hand_dom"/>
</dbReference>
<sequence length="619" mass="66535">MATQIPPLPSKGASVSAAPHRQHSNSGSGATLLSSATLHLQQPLQPTVAPLPHVLTHSDPNTPSTSGAVLPFFTASPRPKVATPEADGPDLLQSESSEESTEGEAEEADSDAELEDHFVMKGDALSVSKISNRSSPSVLSATIHQWPGYEEESHGLLDNNEGSDVDNDSENEDPDDPWKILPEQRSWYINLFLRLQPDVHGCIEGRDARVFFENSQLSLQDLGEIWNCSDVDRDGKLTLAEFCYAMHLTLARKNGLSLPSQIPLSLRSSARNTCKTAESVQTGSLTAKPQLSSGDHVHQPGQWTKFSESPRNQPVAPAGPVQFRSALDSERVVAQPLATRLDAGAVHPTSYGRDVRSYSTASTNNEQQPSDTAVTAPPLPPRSFHSRSASLDLQGTQPPQSHKAAISLQPSSNSGTGATAFPPQLPPRSSPIFAKRLDSATGSDSDTENRFSSHFAGAAGPSHSSASHGVLDGPRPEKPPRTGRTANKNVSFFGGMAPPSDGLPSNGWDNGTVMQSVHHPSHNAGYSLSQVELPALIDLALTGIPSPQDLEKLKTEKVWQLMQRLKTVAEGLSRQNTDLQQQLTEVVLKKRTAEVLLSTAEKDAHQQRGSNNDRHGHHK</sequence>
<reference evidence="5 6" key="1">
    <citation type="journal article" date="2016" name="Nat. Commun.">
        <title>Extremotolerant tardigrade genome and improved radiotolerance of human cultured cells by tardigrade-unique protein.</title>
        <authorList>
            <person name="Hashimoto T."/>
            <person name="Horikawa D.D."/>
            <person name="Saito Y."/>
            <person name="Kuwahara H."/>
            <person name="Kozuka-Hata H."/>
            <person name="Shin-I T."/>
            <person name="Minakuchi Y."/>
            <person name="Ohishi K."/>
            <person name="Motoyama A."/>
            <person name="Aizu T."/>
            <person name="Enomoto A."/>
            <person name="Kondo K."/>
            <person name="Tanaka S."/>
            <person name="Hara Y."/>
            <person name="Koshikawa S."/>
            <person name="Sagara H."/>
            <person name="Miura T."/>
            <person name="Yokobori S."/>
            <person name="Miyagawa K."/>
            <person name="Suzuki Y."/>
            <person name="Kubo T."/>
            <person name="Oyama M."/>
            <person name="Kohara Y."/>
            <person name="Fujiyama A."/>
            <person name="Arakawa K."/>
            <person name="Katayama T."/>
            <person name="Toyoda A."/>
            <person name="Kunieda T."/>
        </authorList>
    </citation>
    <scope>NUCLEOTIDE SEQUENCE [LARGE SCALE GENOMIC DNA]</scope>
    <source>
        <strain evidence="5 6">YOKOZUNA-1</strain>
    </source>
</reference>
<dbReference type="InterPro" id="IPR011992">
    <property type="entry name" value="EF-hand-dom_pair"/>
</dbReference>
<feature type="compositionally biased region" description="Polar residues" evidence="2">
    <location>
        <begin position="386"/>
        <end position="400"/>
    </location>
</feature>
<dbReference type="Proteomes" id="UP000186922">
    <property type="component" value="Unassembled WGS sequence"/>
</dbReference>
<dbReference type="PANTHER" id="PTHR11216">
    <property type="entry name" value="EH DOMAIN"/>
    <property type="match status" value="1"/>
</dbReference>
<feature type="region of interest" description="Disordered" evidence="2">
    <location>
        <begin position="344"/>
        <end position="489"/>
    </location>
</feature>
<evidence type="ECO:0000256" key="1">
    <source>
        <dbReference type="ARBA" id="ARBA00022837"/>
    </source>
</evidence>
<name>A0A1D1VJC3_RAMVA</name>
<dbReference type="STRING" id="947166.A0A1D1VJC3"/>
<dbReference type="CDD" id="cd00052">
    <property type="entry name" value="EH"/>
    <property type="match status" value="1"/>
</dbReference>
<dbReference type="EMBL" id="BDGG01000007">
    <property type="protein sequence ID" value="GAV01725.1"/>
    <property type="molecule type" value="Genomic_DNA"/>
</dbReference>
<dbReference type="Pfam" id="PF12763">
    <property type="entry name" value="EH"/>
    <property type="match status" value="1"/>
</dbReference>
<organism evidence="5 6">
    <name type="scientific">Ramazzottius varieornatus</name>
    <name type="common">Water bear</name>
    <name type="synonym">Tardigrade</name>
    <dbReference type="NCBI Taxonomy" id="947166"/>
    <lineage>
        <taxon>Eukaryota</taxon>
        <taxon>Metazoa</taxon>
        <taxon>Ecdysozoa</taxon>
        <taxon>Tardigrada</taxon>
        <taxon>Eutardigrada</taxon>
        <taxon>Parachela</taxon>
        <taxon>Hypsibioidea</taxon>
        <taxon>Ramazzottiidae</taxon>
        <taxon>Ramazzottius</taxon>
    </lineage>
</organism>
<evidence type="ECO:0000259" key="4">
    <source>
        <dbReference type="PROSITE" id="PS50222"/>
    </source>
</evidence>
<comment type="caution">
    <text evidence="5">The sequence shown here is derived from an EMBL/GenBank/DDBJ whole genome shotgun (WGS) entry which is preliminary data.</text>
</comment>
<feature type="region of interest" description="Disordered" evidence="2">
    <location>
        <begin position="278"/>
        <end position="319"/>
    </location>
</feature>
<feature type="compositionally biased region" description="Polar residues" evidence="2">
    <location>
        <begin position="301"/>
        <end position="312"/>
    </location>
</feature>
<proteinExistence type="predicted"/>
<feature type="region of interest" description="Disordered" evidence="2">
    <location>
        <begin position="598"/>
        <end position="619"/>
    </location>
</feature>
<dbReference type="InterPro" id="IPR000261">
    <property type="entry name" value="EH_dom"/>
</dbReference>
<evidence type="ECO:0000259" key="3">
    <source>
        <dbReference type="PROSITE" id="PS50031"/>
    </source>
</evidence>
<feature type="domain" description="EF-hand" evidence="4">
    <location>
        <begin position="217"/>
        <end position="252"/>
    </location>
</feature>
<evidence type="ECO:0008006" key="7">
    <source>
        <dbReference type="Google" id="ProtNLM"/>
    </source>
</evidence>
<feature type="compositionally biased region" description="Acidic residues" evidence="2">
    <location>
        <begin position="161"/>
        <end position="175"/>
    </location>
</feature>
<protein>
    <recommendedName>
        <fullName evidence="7">EF-hand domain-containing protein</fullName>
    </recommendedName>
</protein>
<dbReference type="GO" id="GO:0016197">
    <property type="term" value="P:endosomal transport"/>
    <property type="evidence" value="ECO:0007669"/>
    <property type="project" value="TreeGrafter"/>
</dbReference>
<feature type="compositionally biased region" description="Polar residues" evidence="2">
    <location>
        <begin position="58"/>
        <end position="67"/>
    </location>
</feature>
<dbReference type="PANTHER" id="PTHR11216:SF174">
    <property type="entry name" value="GH06923P"/>
    <property type="match status" value="1"/>
</dbReference>
<dbReference type="SUPFAM" id="SSF47473">
    <property type="entry name" value="EF-hand"/>
    <property type="match status" value="1"/>
</dbReference>
<accession>A0A1D1VJC3</accession>
<dbReference type="InterPro" id="IPR018247">
    <property type="entry name" value="EF_Hand_1_Ca_BS"/>
</dbReference>
<keyword evidence="6" id="KW-1185">Reference proteome</keyword>
<evidence type="ECO:0000256" key="2">
    <source>
        <dbReference type="SAM" id="MobiDB-lite"/>
    </source>
</evidence>
<feature type="region of interest" description="Disordered" evidence="2">
    <location>
        <begin position="1"/>
        <end position="114"/>
    </location>
</feature>
<evidence type="ECO:0000313" key="6">
    <source>
        <dbReference type="Proteomes" id="UP000186922"/>
    </source>
</evidence>
<feature type="compositionally biased region" description="Polar residues" evidence="2">
    <location>
        <begin position="408"/>
        <end position="417"/>
    </location>
</feature>
<dbReference type="PROSITE" id="PS50222">
    <property type="entry name" value="EF_HAND_2"/>
    <property type="match status" value="1"/>
</dbReference>
<dbReference type="GO" id="GO:0005737">
    <property type="term" value="C:cytoplasm"/>
    <property type="evidence" value="ECO:0007669"/>
    <property type="project" value="TreeGrafter"/>
</dbReference>
<feature type="compositionally biased region" description="Polar residues" evidence="2">
    <location>
        <begin position="357"/>
        <end position="373"/>
    </location>
</feature>
<dbReference type="SMART" id="SM00027">
    <property type="entry name" value="EH"/>
    <property type="match status" value="1"/>
</dbReference>